<organism evidence="2 3">
    <name type="scientific">Pseudocercospora musae</name>
    <dbReference type="NCBI Taxonomy" id="113226"/>
    <lineage>
        <taxon>Eukaryota</taxon>
        <taxon>Fungi</taxon>
        <taxon>Dikarya</taxon>
        <taxon>Ascomycota</taxon>
        <taxon>Pezizomycotina</taxon>
        <taxon>Dothideomycetes</taxon>
        <taxon>Dothideomycetidae</taxon>
        <taxon>Mycosphaerellales</taxon>
        <taxon>Mycosphaerellaceae</taxon>
        <taxon>Pseudocercospora</taxon>
    </lineage>
</organism>
<dbReference type="AlphaFoldDB" id="A0A139IUG1"/>
<evidence type="ECO:0000256" key="1">
    <source>
        <dbReference type="SAM" id="Phobius"/>
    </source>
</evidence>
<reference evidence="2 3" key="1">
    <citation type="submission" date="2015-07" db="EMBL/GenBank/DDBJ databases">
        <title>Comparative genomics of the Sigatoka disease complex on banana suggests a link between parallel evolutionary changes in Pseudocercospora fijiensis and Pseudocercospora eumusae and increased virulence on the banana host.</title>
        <authorList>
            <person name="Chang T.-C."/>
            <person name="Salvucci A."/>
            <person name="Crous P.W."/>
            <person name="Stergiopoulos I."/>
        </authorList>
    </citation>
    <scope>NUCLEOTIDE SEQUENCE [LARGE SCALE GENOMIC DNA]</scope>
    <source>
        <strain evidence="2 3">CBS 116634</strain>
    </source>
</reference>
<evidence type="ECO:0000313" key="3">
    <source>
        <dbReference type="Proteomes" id="UP000073492"/>
    </source>
</evidence>
<sequence>MPLGSTNLAPVAPTPSDIVNLQGSKLMILSASETNSSRKCRLKSREQSLARAQLLRLQHIVQQHIVQQHLYNNRLYNNSFRRSVGVLTSRIRLLSAILALLLLLYLASLLPMLRRTVAEF</sequence>
<gene>
    <name evidence="2" type="ORF">AC579_2932</name>
</gene>
<comment type="caution">
    <text evidence="2">The sequence shown here is derived from an EMBL/GenBank/DDBJ whole genome shotgun (WGS) entry which is preliminary data.</text>
</comment>
<keyword evidence="1" id="KW-0472">Membrane</keyword>
<keyword evidence="1" id="KW-1133">Transmembrane helix</keyword>
<keyword evidence="1" id="KW-0812">Transmembrane</keyword>
<feature type="transmembrane region" description="Helical" evidence="1">
    <location>
        <begin position="91"/>
        <end position="113"/>
    </location>
</feature>
<accession>A0A139IUG1</accession>
<evidence type="ECO:0000313" key="2">
    <source>
        <dbReference type="EMBL" id="KXT18214.1"/>
    </source>
</evidence>
<name>A0A139IUG1_9PEZI</name>
<dbReference type="Proteomes" id="UP000073492">
    <property type="component" value="Unassembled WGS sequence"/>
</dbReference>
<keyword evidence="3" id="KW-1185">Reference proteome</keyword>
<dbReference type="EMBL" id="LFZO01000009">
    <property type="protein sequence ID" value="KXT18214.1"/>
    <property type="molecule type" value="Genomic_DNA"/>
</dbReference>
<proteinExistence type="predicted"/>
<protein>
    <submittedName>
        <fullName evidence="2">Uncharacterized protein</fullName>
    </submittedName>
</protein>